<name>A0A4S4KHK1_9APHY</name>
<feature type="region of interest" description="Disordered" evidence="1">
    <location>
        <begin position="1"/>
        <end position="23"/>
    </location>
</feature>
<feature type="transmembrane region" description="Helical" evidence="2">
    <location>
        <begin position="26"/>
        <end position="49"/>
    </location>
</feature>
<dbReference type="AlphaFoldDB" id="A0A4S4KHK1"/>
<dbReference type="Proteomes" id="UP000309038">
    <property type="component" value="Unassembled WGS sequence"/>
</dbReference>
<gene>
    <name evidence="3" type="ORF">EW026_g5745</name>
</gene>
<dbReference type="EMBL" id="SGPJ01000270">
    <property type="protein sequence ID" value="THG96009.1"/>
    <property type="molecule type" value="Genomic_DNA"/>
</dbReference>
<comment type="caution">
    <text evidence="3">The sequence shown here is derived from an EMBL/GenBank/DDBJ whole genome shotgun (WGS) entry which is preliminary data.</text>
</comment>
<protein>
    <submittedName>
        <fullName evidence="3">Uncharacterized protein</fullName>
    </submittedName>
</protein>
<feature type="compositionally biased region" description="Basic residues" evidence="1">
    <location>
        <begin position="7"/>
        <end position="23"/>
    </location>
</feature>
<organism evidence="3 4">
    <name type="scientific">Hermanssonia centrifuga</name>
    <dbReference type="NCBI Taxonomy" id="98765"/>
    <lineage>
        <taxon>Eukaryota</taxon>
        <taxon>Fungi</taxon>
        <taxon>Dikarya</taxon>
        <taxon>Basidiomycota</taxon>
        <taxon>Agaricomycotina</taxon>
        <taxon>Agaricomycetes</taxon>
        <taxon>Polyporales</taxon>
        <taxon>Meruliaceae</taxon>
        <taxon>Hermanssonia</taxon>
    </lineage>
</organism>
<accession>A0A4S4KHK1</accession>
<reference evidence="3 4" key="1">
    <citation type="submission" date="2019-02" db="EMBL/GenBank/DDBJ databases">
        <title>Genome sequencing of the rare red list fungi Phlebia centrifuga.</title>
        <authorList>
            <person name="Buettner E."/>
            <person name="Kellner H."/>
        </authorList>
    </citation>
    <scope>NUCLEOTIDE SEQUENCE [LARGE SCALE GENOMIC DNA]</scope>
    <source>
        <strain evidence="3 4">DSM 108282</strain>
    </source>
</reference>
<sequence>MAIDARNHRKQAPARRRRDRPRTPRMYRVARMLVPWIGASFALAVGMWLGGDRKQTTVVEHHYNYTFNFDFVDRSWCPDRT</sequence>
<keyword evidence="2" id="KW-0812">Transmembrane</keyword>
<keyword evidence="2" id="KW-0472">Membrane</keyword>
<evidence type="ECO:0000256" key="1">
    <source>
        <dbReference type="SAM" id="MobiDB-lite"/>
    </source>
</evidence>
<evidence type="ECO:0000256" key="2">
    <source>
        <dbReference type="SAM" id="Phobius"/>
    </source>
</evidence>
<proteinExistence type="predicted"/>
<keyword evidence="2" id="KW-1133">Transmembrane helix</keyword>
<keyword evidence="4" id="KW-1185">Reference proteome</keyword>
<evidence type="ECO:0000313" key="4">
    <source>
        <dbReference type="Proteomes" id="UP000309038"/>
    </source>
</evidence>
<evidence type="ECO:0000313" key="3">
    <source>
        <dbReference type="EMBL" id="THG96009.1"/>
    </source>
</evidence>